<evidence type="ECO:0000313" key="1">
    <source>
        <dbReference type="EMBL" id="JAD34700.1"/>
    </source>
</evidence>
<sequence length="15" mass="1505">MLILLDGEDGSGGLD</sequence>
<accession>A0A0A8ZD96</accession>
<protein>
    <submittedName>
        <fullName evidence="1">PFC1</fullName>
    </submittedName>
</protein>
<dbReference type="EMBL" id="GBRH01263195">
    <property type="protein sequence ID" value="JAD34700.1"/>
    <property type="molecule type" value="Transcribed_RNA"/>
</dbReference>
<reference evidence="1" key="1">
    <citation type="submission" date="2014-09" db="EMBL/GenBank/DDBJ databases">
        <authorList>
            <person name="Magalhaes I.L.F."/>
            <person name="Oliveira U."/>
            <person name="Santos F.R."/>
            <person name="Vidigal T.H.D.A."/>
            <person name="Brescovit A.D."/>
            <person name="Santos A.J."/>
        </authorList>
    </citation>
    <scope>NUCLEOTIDE SEQUENCE</scope>
    <source>
        <tissue evidence="1">Shoot tissue taken approximately 20 cm above the soil surface</tissue>
    </source>
</reference>
<reference evidence="1" key="2">
    <citation type="journal article" date="2015" name="Data Brief">
        <title>Shoot transcriptome of the giant reed, Arundo donax.</title>
        <authorList>
            <person name="Barrero R.A."/>
            <person name="Guerrero F.D."/>
            <person name="Moolhuijzen P."/>
            <person name="Goolsby J.A."/>
            <person name="Tidwell J."/>
            <person name="Bellgard S.E."/>
            <person name="Bellgard M.I."/>
        </authorList>
    </citation>
    <scope>NUCLEOTIDE SEQUENCE</scope>
    <source>
        <tissue evidence="1">Shoot tissue taken approximately 20 cm above the soil surface</tissue>
    </source>
</reference>
<name>A0A0A8ZD96_ARUDO</name>
<organism evidence="1">
    <name type="scientific">Arundo donax</name>
    <name type="common">Giant reed</name>
    <name type="synonym">Donax arundinaceus</name>
    <dbReference type="NCBI Taxonomy" id="35708"/>
    <lineage>
        <taxon>Eukaryota</taxon>
        <taxon>Viridiplantae</taxon>
        <taxon>Streptophyta</taxon>
        <taxon>Embryophyta</taxon>
        <taxon>Tracheophyta</taxon>
        <taxon>Spermatophyta</taxon>
        <taxon>Magnoliopsida</taxon>
        <taxon>Liliopsida</taxon>
        <taxon>Poales</taxon>
        <taxon>Poaceae</taxon>
        <taxon>PACMAD clade</taxon>
        <taxon>Arundinoideae</taxon>
        <taxon>Arundineae</taxon>
        <taxon>Arundo</taxon>
    </lineage>
</organism>
<proteinExistence type="predicted"/>